<dbReference type="PROSITE" id="PS00461">
    <property type="entry name" value="6PGD"/>
    <property type="match status" value="1"/>
</dbReference>
<dbReference type="GO" id="GO:0004616">
    <property type="term" value="F:phosphogluconate dehydrogenase (decarboxylating) activity"/>
    <property type="evidence" value="ECO:0007669"/>
    <property type="project" value="UniProtKB-EC"/>
</dbReference>
<dbReference type="PIRSF" id="PIRSF000109">
    <property type="entry name" value="6PGD"/>
    <property type="match status" value="1"/>
</dbReference>
<dbReference type="SUPFAM" id="SSF51735">
    <property type="entry name" value="NAD(P)-binding Rossmann-fold domains"/>
    <property type="match status" value="1"/>
</dbReference>
<feature type="binding site" description="in other chain" evidence="13">
    <location>
        <position position="288"/>
    </location>
    <ligand>
        <name>substrate</name>
        <note>ligand shared between dimeric partners</note>
    </ligand>
</feature>
<dbReference type="GO" id="GO:0019521">
    <property type="term" value="P:D-gluconate metabolic process"/>
    <property type="evidence" value="ECO:0007669"/>
    <property type="project" value="UniProtKB-KW"/>
</dbReference>
<comment type="caution">
    <text evidence="16">The sequence shown here is derived from an EMBL/GenBank/DDBJ whole genome shotgun (WGS) entry which is preliminary data.</text>
</comment>
<dbReference type="GO" id="GO:0050661">
    <property type="term" value="F:NADP binding"/>
    <property type="evidence" value="ECO:0007669"/>
    <property type="project" value="InterPro"/>
</dbReference>
<feature type="binding site" evidence="13">
    <location>
        <position position="452"/>
    </location>
    <ligand>
        <name>substrate</name>
        <note>ligand shared between dimeric partners</note>
    </ligand>
</feature>
<evidence type="ECO:0000256" key="12">
    <source>
        <dbReference type="PIRSR" id="PIRSR000109-1"/>
    </source>
</evidence>
<organism evidence="16 17">
    <name type="scientific">Natronogracilivirga saccharolytica</name>
    <dbReference type="NCBI Taxonomy" id="2812953"/>
    <lineage>
        <taxon>Bacteria</taxon>
        <taxon>Pseudomonadati</taxon>
        <taxon>Balneolota</taxon>
        <taxon>Balneolia</taxon>
        <taxon>Balneolales</taxon>
        <taxon>Cyclonatronaceae</taxon>
        <taxon>Natronogracilivirga</taxon>
    </lineage>
</organism>
<dbReference type="UniPathway" id="UPA00115">
    <property type="reaction ID" value="UER00410"/>
</dbReference>
<evidence type="ECO:0000256" key="7">
    <source>
        <dbReference type="ARBA" id="ARBA00023002"/>
    </source>
</evidence>
<dbReference type="InterPro" id="IPR006114">
    <property type="entry name" value="6PGDH_C"/>
</dbReference>
<evidence type="ECO:0000256" key="10">
    <source>
        <dbReference type="ARBA" id="ARBA00048640"/>
    </source>
</evidence>
<dbReference type="SUPFAM" id="SSF48179">
    <property type="entry name" value="6-phosphogluconate dehydrogenase C-terminal domain-like"/>
    <property type="match status" value="1"/>
</dbReference>
<evidence type="ECO:0000256" key="6">
    <source>
        <dbReference type="ARBA" id="ARBA00018193"/>
    </source>
</evidence>
<feature type="binding site" description="in other chain" evidence="13">
    <location>
        <position position="261"/>
    </location>
    <ligand>
        <name>substrate</name>
        <note>ligand shared between dimeric partners</note>
    </ligand>
</feature>
<dbReference type="InterPro" id="IPR006113">
    <property type="entry name" value="6PGDH_Gnd/GntZ"/>
</dbReference>
<evidence type="ECO:0000256" key="14">
    <source>
        <dbReference type="RuleBase" id="RU000485"/>
    </source>
</evidence>
<dbReference type="FunFam" id="1.20.5.320:FF:000001">
    <property type="entry name" value="6-phosphogluconate dehydrogenase, decarboxylating"/>
    <property type="match status" value="1"/>
</dbReference>
<feature type="binding site" description="in other chain" evidence="13">
    <location>
        <begin position="186"/>
        <end position="187"/>
    </location>
    <ligand>
        <name>substrate</name>
        <note>ligand shared between dimeric partners</note>
    </ligand>
</feature>
<name>A0A8J7UWQ1_9BACT</name>
<dbReference type="NCBIfam" id="NF006765">
    <property type="entry name" value="PRK09287.1"/>
    <property type="match status" value="1"/>
</dbReference>
<dbReference type="Gene3D" id="1.20.5.320">
    <property type="entry name" value="6-Phosphogluconate Dehydrogenase, domain 3"/>
    <property type="match status" value="1"/>
</dbReference>
<comment type="subunit">
    <text evidence="4 11">Homodimer.</text>
</comment>
<feature type="binding site" description="in other chain" evidence="13">
    <location>
        <begin position="129"/>
        <end position="131"/>
    </location>
    <ligand>
        <name>substrate</name>
        <note>ligand shared between dimeric partners</note>
    </ligand>
</feature>
<evidence type="ECO:0000256" key="8">
    <source>
        <dbReference type="ARBA" id="ARBA00023064"/>
    </source>
</evidence>
<feature type="binding site" evidence="13">
    <location>
        <position position="446"/>
    </location>
    <ligand>
        <name>substrate</name>
        <note>ligand shared between dimeric partners</note>
    </ligand>
</feature>
<dbReference type="GO" id="GO:0006098">
    <property type="term" value="P:pentose-phosphate shunt"/>
    <property type="evidence" value="ECO:0007669"/>
    <property type="project" value="UniProtKB-UniPathway"/>
</dbReference>
<comment type="similarity">
    <text evidence="3 11 14">Belongs to the 6-phosphogluconate dehydrogenase family.</text>
</comment>
<feature type="active site" description="Proton donor" evidence="12">
    <location>
        <position position="190"/>
    </location>
</feature>
<dbReference type="InterPro" id="IPR008927">
    <property type="entry name" value="6-PGluconate_DH-like_C_sf"/>
</dbReference>
<dbReference type="EC" id="1.1.1.44" evidence="5 11"/>
<accession>A0A8J7UWQ1</accession>
<dbReference type="Pfam" id="PF00393">
    <property type="entry name" value="6PGD"/>
    <property type="match status" value="1"/>
</dbReference>
<evidence type="ECO:0000259" key="15">
    <source>
        <dbReference type="SMART" id="SM01350"/>
    </source>
</evidence>
<sequence length="468" mass="51824">MEKKEIGVIGLAVMGENISLNIESRGFSVAVYNLEKEMTEDFINSKAQGKSIVPAYSLEELVNTLKRPRKIWMMIKAGSPVDQTIDALLPYLDKGDVLIDGGNSDFRDTEKREMKLEKHGIHYIGMGVSGGAKGALNGPSLMPGGSREGYKLVEQILNGVAANVNGEPCCTYIGPGGAGHFVKAVHNGIEYSDMQLITEAYMILEQVLGMDASDLHKTFSEWNKGDLESYLIEITAEIFKKNDPDTGKPLIDMILDAAGQKGTGKWTVQLALDLGVPIPTIAEAVFARIISSFKEERVKASSILTGPPLQHNGNSKSFKYDVRDALSASKICSYAQGFFLMREASREYEWDLNPAEIARIWRGGCIIRARLLDKIQHAFKSLPDLDNLLLDPQLRKSLENSQPAWRKTLTKAMESGIPVPGLASALSFFDSYRREQLGANLIQAQRDFFGAHTYQRKDKDGVFHTEWE</sequence>
<evidence type="ECO:0000256" key="2">
    <source>
        <dbReference type="ARBA" id="ARBA00004874"/>
    </source>
</evidence>
<keyword evidence="11 14" id="KW-0521">NADP</keyword>
<feature type="binding site" description="in other chain" evidence="13">
    <location>
        <position position="103"/>
    </location>
    <ligand>
        <name>substrate</name>
        <note>ligand shared between dimeric partners</note>
    </ligand>
</feature>
<evidence type="ECO:0000256" key="1">
    <source>
        <dbReference type="ARBA" id="ARBA00002526"/>
    </source>
</evidence>
<dbReference type="PRINTS" id="PR00076">
    <property type="entry name" value="6PGDHDRGNASE"/>
</dbReference>
<proteinExistence type="inferred from homology"/>
<feature type="binding site" description="in other chain" evidence="13">
    <location>
        <position position="191"/>
    </location>
    <ligand>
        <name>substrate</name>
        <note>ligand shared between dimeric partners</note>
    </ligand>
</feature>
<evidence type="ECO:0000256" key="11">
    <source>
        <dbReference type="PIRNR" id="PIRNR000109"/>
    </source>
</evidence>
<dbReference type="NCBIfam" id="TIGR00873">
    <property type="entry name" value="gnd"/>
    <property type="match status" value="1"/>
</dbReference>
<evidence type="ECO:0000256" key="5">
    <source>
        <dbReference type="ARBA" id="ARBA00013011"/>
    </source>
</evidence>
<keyword evidence="17" id="KW-1185">Reference proteome</keyword>
<feature type="active site" description="Proton acceptor" evidence="12">
    <location>
        <position position="183"/>
    </location>
</feature>
<keyword evidence="8 14" id="KW-0311">Gluconate utilization</keyword>
<dbReference type="FunFam" id="1.10.1040.10:FF:000002">
    <property type="entry name" value="6-phosphogluconate dehydrogenase, decarboxylating"/>
    <property type="match status" value="1"/>
</dbReference>
<dbReference type="InterPro" id="IPR006184">
    <property type="entry name" value="6PGdom_BS"/>
</dbReference>
<gene>
    <name evidence="16" type="primary">gndA</name>
    <name evidence="16" type="ORF">NATSA_14465</name>
</gene>
<dbReference type="InterPro" id="IPR013328">
    <property type="entry name" value="6PGD_dom2"/>
</dbReference>
<dbReference type="InterPro" id="IPR006183">
    <property type="entry name" value="Pgluconate_DH"/>
</dbReference>
<dbReference type="Gene3D" id="1.10.1040.10">
    <property type="entry name" value="N-(1-d-carboxylethyl)-l-norvaline Dehydrogenase, domain 2"/>
    <property type="match status" value="1"/>
</dbReference>
<evidence type="ECO:0000313" key="16">
    <source>
        <dbReference type="EMBL" id="MBP3193877.1"/>
    </source>
</evidence>
<dbReference type="Gene3D" id="3.40.50.720">
    <property type="entry name" value="NAD(P)-binding Rossmann-like Domain"/>
    <property type="match status" value="1"/>
</dbReference>
<comment type="function">
    <text evidence="1 11">Catalyzes the oxidative decarboxylation of 6-phosphogluconate to ribulose 5-phosphate and CO(2), with concomitant reduction of NADP to NADPH.</text>
</comment>
<reference evidence="16" key="1">
    <citation type="submission" date="2021-02" db="EMBL/GenBank/DDBJ databases">
        <title>Natronogracilivirga saccharolytica gen. nov. sp. nov. a new anaerobic, haloalkiliphilic carbohydrate-fermenting bacterium from soda lake and proposing of Cyclonatronumiaceae fam. nov. in the phylum Balneolaeota.</title>
        <authorList>
            <person name="Zhilina T.N."/>
            <person name="Sorokin D.Y."/>
            <person name="Zavarzina D.G."/>
            <person name="Toshchakov S.V."/>
            <person name="Kublanov I.V."/>
        </authorList>
    </citation>
    <scope>NUCLEOTIDE SEQUENCE</scope>
    <source>
        <strain evidence="16">Z-1702</strain>
    </source>
</reference>
<dbReference type="InterPro" id="IPR006115">
    <property type="entry name" value="6PGDH_NADP-bd"/>
</dbReference>
<evidence type="ECO:0000256" key="13">
    <source>
        <dbReference type="PIRSR" id="PIRSR000109-2"/>
    </source>
</evidence>
<dbReference type="EMBL" id="JAFIDN010000016">
    <property type="protein sequence ID" value="MBP3193877.1"/>
    <property type="molecule type" value="Genomic_DNA"/>
</dbReference>
<keyword evidence="7 11" id="KW-0560">Oxidoreductase</keyword>
<dbReference type="FunFam" id="3.40.50.720:FF:000007">
    <property type="entry name" value="6-phosphogluconate dehydrogenase, decarboxylating"/>
    <property type="match status" value="1"/>
</dbReference>
<dbReference type="Pfam" id="PF03446">
    <property type="entry name" value="NAD_binding_2"/>
    <property type="match status" value="1"/>
</dbReference>
<evidence type="ECO:0000256" key="9">
    <source>
        <dbReference type="ARBA" id="ARBA00023126"/>
    </source>
</evidence>
<comment type="catalytic activity">
    <reaction evidence="10 11 14">
        <text>6-phospho-D-gluconate + NADP(+) = D-ribulose 5-phosphate + CO2 + NADPH</text>
        <dbReference type="Rhea" id="RHEA:10116"/>
        <dbReference type="ChEBI" id="CHEBI:16526"/>
        <dbReference type="ChEBI" id="CHEBI:57783"/>
        <dbReference type="ChEBI" id="CHEBI:58121"/>
        <dbReference type="ChEBI" id="CHEBI:58349"/>
        <dbReference type="ChEBI" id="CHEBI:58759"/>
        <dbReference type="EC" id="1.1.1.44"/>
    </reaction>
</comment>
<evidence type="ECO:0000256" key="4">
    <source>
        <dbReference type="ARBA" id="ARBA00011738"/>
    </source>
</evidence>
<protein>
    <recommendedName>
        <fullName evidence="6 11">6-phosphogluconate dehydrogenase, decarboxylating</fullName>
        <ecNumber evidence="5 11">1.1.1.44</ecNumber>
    </recommendedName>
</protein>
<keyword evidence="9 11" id="KW-0570">Pentose shunt</keyword>
<dbReference type="PANTHER" id="PTHR11811">
    <property type="entry name" value="6-PHOSPHOGLUCONATE DEHYDROGENASE"/>
    <property type="match status" value="1"/>
</dbReference>
<dbReference type="InterPro" id="IPR036291">
    <property type="entry name" value="NAD(P)-bd_dom_sf"/>
</dbReference>
<evidence type="ECO:0000313" key="17">
    <source>
        <dbReference type="Proteomes" id="UP000673975"/>
    </source>
</evidence>
<evidence type="ECO:0000256" key="3">
    <source>
        <dbReference type="ARBA" id="ARBA00008419"/>
    </source>
</evidence>
<feature type="domain" description="6-phosphogluconate dehydrogenase C-terminal" evidence="15">
    <location>
        <begin position="179"/>
        <end position="468"/>
    </location>
</feature>
<comment type="pathway">
    <text evidence="2 11 14">Carbohydrate degradation; pentose phosphate pathway; D-ribulose 5-phosphate from D-glucose 6-phosphate (oxidative stage): step 3/3.</text>
</comment>
<dbReference type="AlphaFoldDB" id="A0A8J7UWQ1"/>
<dbReference type="Proteomes" id="UP000673975">
    <property type="component" value="Unassembled WGS sequence"/>
</dbReference>
<dbReference type="SMART" id="SM01350">
    <property type="entry name" value="6PGD"/>
    <property type="match status" value="1"/>
</dbReference>
<dbReference type="RefSeq" id="WP_210513337.1">
    <property type="nucleotide sequence ID" value="NZ_JAFIDN010000016.1"/>
</dbReference>